<evidence type="ECO:0000313" key="1">
    <source>
        <dbReference type="EMBL" id="QHB37396.1"/>
    </source>
</evidence>
<reference evidence="1 2" key="1">
    <citation type="submission" date="2019-12" db="EMBL/GenBank/DDBJ databases">
        <authorList>
            <person name="Lauer M.J."/>
            <person name="Curtus N.L."/>
            <person name="Garlena R.A."/>
            <person name="Russell D.A."/>
            <person name="Pope W.H."/>
            <person name="Jacobs-Sera D."/>
            <person name="Hatfull G.F."/>
        </authorList>
    </citation>
    <scope>NUCLEOTIDE SEQUENCE [LARGE SCALE GENOMIC DNA]</scope>
</reference>
<name>A0A6B9L712_9CAUD</name>
<gene>
    <name evidence="1" type="primary">94</name>
    <name evidence="1" type="ORF">PBI_BIRDSNEST_94</name>
</gene>
<evidence type="ECO:0008006" key="3">
    <source>
        <dbReference type="Google" id="ProtNLM"/>
    </source>
</evidence>
<accession>A0A6B9L712</accession>
<keyword evidence="2" id="KW-1185">Reference proteome</keyword>
<dbReference type="PROSITE" id="PS51257">
    <property type="entry name" value="PROKAR_LIPOPROTEIN"/>
    <property type="match status" value="1"/>
</dbReference>
<proteinExistence type="predicted"/>
<dbReference type="RefSeq" id="YP_009949553.1">
    <property type="nucleotide sequence ID" value="NC_051581.1"/>
</dbReference>
<dbReference type="EMBL" id="MN813686">
    <property type="protein sequence ID" value="QHB37396.1"/>
    <property type="molecule type" value="Genomic_DNA"/>
</dbReference>
<protein>
    <recommendedName>
        <fullName evidence="3">Lipoprotein</fullName>
    </recommendedName>
</protein>
<dbReference type="Proteomes" id="UP000463946">
    <property type="component" value="Segment"/>
</dbReference>
<sequence length="130" mass="13647">MKRALIAAAAALVLAGCGDDRRPVPEHGLVTDANFTPAGVTFIPGMPGSCSGAGTTMVCSPGTPPMFIPYPDEWRLTITDLDNPDWVGSVEVSEQVYNQCNLRELWPECSREGAGDVRQASASGGHDDAG</sequence>
<dbReference type="KEGG" id="vg:60320958"/>
<organism evidence="1 2">
    <name type="scientific">Mycobacterium phage BirdsNest</name>
    <dbReference type="NCBI Taxonomy" id="2686231"/>
    <lineage>
        <taxon>Viruses</taxon>
        <taxon>Duplodnaviria</taxon>
        <taxon>Heunggongvirae</taxon>
        <taxon>Uroviricota</taxon>
        <taxon>Caudoviricetes</taxon>
        <taxon>Bclasvirinae</taxon>
        <taxon>Birdsnestvirus</taxon>
        <taxon>Birdsnestvirus birdsnest</taxon>
    </lineage>
</organism>
<evidence type="ECO:0000313" key="2">
    <source>
        <dbReference type="Proteomes" id="UP000463946"/>
    </source>
</evidence>
<dbReference type="GeneID" id="60320958"/>